<feature type="signal peptide" evidence="2">
    <location>
        <begin position="1"/>
        <end position="19"/>
    </location>
</feature>
<feature type="chain" id="PRO_5039201616" description="LppI" evidence="2">
    <location>
        <begin position="20"/>
        <end position="214"/>
    </location>
</feature>
<dbReference type="AlphaFoldDB" id="A0A1A3CQG4"/>
<evidence type="ECO:0000256" key="2">
    <source>
        <dbReference type="SAM" id="SignalP"/>
    </source>
</evidence>
<dbReference type="RefSeq" id="WP_065119897.1">
    <property type="nucleotide sequence ID" value="NZ_LZKQ01000063.1"/>
</dbReference>
<proteinExistence type="predicted"/>
<dbReference type="eggNOG" id="ENOG5031SUV">
    <property type="taxonomic scope" value="Bacteria"/>
</dbReference>
<comment type="caution">
    <text evidence="3">The sequence shown here is derived from an EMBL/GenBank/DDBJ whole genome shotgun (WGS) entry which is preliminary data.</text>
</comment>
<dbReference type="OrthoDB" id="4539803at2"/>
<feature type="compositionally biased region" description="Low complexity" evidence="1">
    <location>
        <begin position="24"/>
        <end position="41"/>
    </location>
</feature>
<sequence>MRIAALVAVSVLVAACSHTVDGGPASTQTAPRTTTATAATGTPPPAGAAPAAGSPIAAVIAWIEAGRPADPARYRLGADTAFSAPGNKTRCTTDTAHTPGGLSCLVQLASPPPRPETAYGEWKPGWVDFDGTNLWVGAARADPGPFLAGTGTELTIGDSLSFNDYRCRADQAGVFCVNYARQSAARFGAAGVQPYGCLRSVPPPDGVGIAFNCS</sequence>
<dbReference type="STRING" id="1790.A5645_12520"/>
<organism evidence="3 4">
    <name type="scientific">Mycobacterium asiaticum</name>
    <dbReference type="NCBI Taxonomy" id="1790"/>
    <lineage>
        <taxon>Bacteria</taxon>
        <taxon>Bacillati</taxon>
        <taxon>Actinomycetota</taxon>
        <taxon>Actinomycetes</taxon>
        <taxon>Mycobacteriales</taxon>
        <taxon>Mycobacteriaceae</taxon>
        <taxon>Mycobacterium</taxon>
    </lineage>
</organism>
<evidence type="ECO:0008006" key="5">
    <source>
        <dbReference type="Google" id="ProtNLM"/>
    </source>
</evidence>
<feature type="region of interest" description="Disordered" evidence="1">
    <location>
        <begin position="20"/>
        <end position="51"/>
    </location>
</feature>
<dbReference type="EMBL" id="LZKQ01000063">
    <property type="protein sequence ID" value="OBI89114.1"/>
    <property type="molecule type" value="Genomic_DNA"/>
</dbReference>
<evidence type="ECO:0000313" key="4">
    <source>
        <dbReference type="Proteomes" id="UP000093795"/>
    </source>
</evidence>
<dbReference type="Proteomes" id="UP000093795">
    <property type="component" value="Unassembled WGS sequence"/>
</dbReference>
<name>A0A1A3CQG4_MYCAS</name>
<gene>
    <name evidence="3" type="ORF">A9X01_14270</name>
</gene>
<keyword evidence="2" id="KW-0732">Signal</keyword>
<accession>A0A1A3CQG4</accession>
<evidence type="ECO:0000256" key="1">
    <source>
        <dbReference type="SAM" id="MobiDB-lite"/>
    </source>
</evidence>
<evidence type="ECO:0000313" key="3">
    <source>
        <dbReference type="EMBL" id="OBI89114.1"/>
    </source>
</evidence>
<dbReference type="PROSITE" id="PS51257">
    <property type="entry name" value="PROKAR_LIPOPROTEIN"/>
    <property type="match status" value="1"/>
</dbReference>
<protein>
    <recommendedName>
        <fullName evidence="5">LppI</fullName>
    </recommendedName>
</protein>
<reference evidence="3 4" key="1">
    <citation type="submission" date="2016-06" db="EMBL/GenBank/DDBJ databases">
        <authorList>
            <person name="Kjaerup R.B."/>
            <person name="Dalgaard T.S."/>
            <person name="Juul-Madsen H.R."/>
        </authorList>
    </citation>
    <scope>NUCLEOTIDE SEQUENCE [LARGE SCALE GENOMIC DNA]</scope>
    <source>
        <strain evidence="3 4">1081914.2</strain>
    </source>
</reference>